<organism evidence="7 9">
    <name type="scientific">Lentinula detonsa</name>
    <dbReference type="NCBI Taxonomy" id="2804962"/>
    <lineage>
        <taxon>Eukaryota</taxon>
        <taxon>Fungi</taxon>
        <taxon>Dikarya</taxon>
        <taxon>Basidiomycota</taxon>
        <taxon>Agaricomycotina</taxon>
        <taxon>Agaricomycetes</taxon>
        <taxon>Agaricomycetidae</taxon>
        <taxon>Agaricales</taxon>
        <taxon>Marasmiineae</taxon>
        <taxon>Omphalotaceae</taxon>
        <taxon>Lentinula</taxon>
    </lineage>
</organism>
<proteinExistence type="inferred from homology"/>
<dbReference type="Gene3D" id="3.40.50.150">
    <property type="entry name" value="Vaccinia Virus protein VP39"/>
    <property type="match status" value="1"/>
</dbReference>
<accession>A0A9W8P0J4</accession>
<comment type="similarity">
    <text evidence="5">Belongs to the class I-like SAM-binding methyltransferase superfamily. EFM4 family.</text>
</comment>
<evidence type="ECO:0000256" key="5">
    <source>
        <dbReference type="HAMAP-Rule" id="MF_03188"/>
    </source>
</evidence>
<dbReference type="EMBL" id="JANVFU010000007">
    <property type="protein sequence ID" value="KAJ3744457.1"/>
    <property type="molecule type" value="Genomic_DNA"/>
</dbReference>
<evidence type="ECO:0000256" key="3">
    <source>
        <dbReference type="ARBA" id="ARBA00022679"/>
    </source>
</evidence>
<keyword evidence="1 5" id="KW-0963">Cytoplasm</keyword>
<dbReference type="Pfam" id="PF13847">
    <property type="entry name" value="Methyltransf_31"/>
    <property type="match status" value="1"/>
</dbReference>
<comment type="subcellular location">
    <subcellularLocation>
        <location evidence="5">Cytoplasm</location>
    </subcellularLocation>
</comment>
<dbReference type="HAMAP" id="MF_03188">
    <property type="entry name" value="Methyltr_EFM4"/>
    <property type="match status" value="1"/>
</dbReference>
<name>A0A9W8P0J4_9AGAR</name>
<accession>A0AA38URB6</accession>
<dbReference type="SUPFAM" id="SSF53335">
    <property type="entry name" value="S-adenosyl-L-methionine-dependent methyltransferases"/>
    <property type="match status" value="1"/>
</dbReference>
<dbReference type="PANTHER" id="PTHR12843">
    <property type="entry name" value="PROTEIN-LYSINE N-METHYLTRANSFERASE METTL10"/>
    <property type="match status" value="1"/>
</dbReference>
<dbReference type="CDD" id="cd02440">
    <property type="entry name" value="AdoMet_MTases"/>
    <property type="match status" value="1"/>
</dbReference>
<reference evidence="7 9" key="3">
    <citation type="journal article" date="2023" name="Proc. Natl. Acad. Sci. U.S.A.">
        <title>A global phylogenomic analysis of the shiitake genus Lentinula.</title>
        <authorList>
            <person name="Sierra-Patev S."/>
            <person name="Min B."/>
            <person name="Naranjo-Ortiz M."/>
            <person name="Looney B."/>
            <person name="Konkel Z."/>
            <person name="Slot J.C."/>
            <person name="Sakamoto Y."/>
            <person name="Steenwyk J.L."/>
            <person name="Rokas A."/>
            <person name="Carro J."/>
            <person name="Camarero S."/>
            <person name="Ferreira P."/>
            <person name="Molpeceres G."/>
            <person name="Ruiz-Duenas F.J."/>
            <person name="Serrano A."/>
            <person name="Henrissat B."/>
            <person name="Drula E."/>
            <person name="Hughes K.W."/>
            <person name="Mata J.L."/>
            <person name="Ishikawa N.K."/>
            <person name="Vargas-Isla R."/>
            <person name="Ushijima S."/>
            <person name="Smith C.A."/>
            <person name="Donoghue J."/>
            <person name="Ahrendt S."/>
            <person name="Andreopoulos W."/>
            <person name="He G."/>
            <person name="LaButti K."/>
            <person name="Lipzen A."/>
            <person name="Ng V."/>
            <person name="Riley R."/>
            <person name="Sandor L."/>
            <person name="Barry K."/>
            <person name="Martinez A.T."/>
            <person name="Xiao Y."/>
            <person name="Gibbons J.G."/>
            <person name="Terashima K."/>
            <person name="Grigoriev I.V."/>
            <person name="Hibbett D."/>
        </authorList>
    </citation>
    <scope>NUCLEOTIDE SEQUENCE [LARGE SCALE GENOMIC DNA]</scope>
    <source>
        <strain evidence="7 9">TFB7810</strain>
    </source>
</reference>
<gene>
    <name evidence="5" type="primary">EFM4</name>
    <name evidence="7" type="ORF">DFH05DRAFT_1617430</name>
    <name evidence="8" type="ORF">F5890DRAFT_1475019</name>
</gene>
<comment type="caution">
    <text evidence="7">The sequence shown here is derived from an EMBL/GenBank/DDBJ whole genome shotgun (WGS) entry which is preliminary data.</text>
</comment>
<dbReference type="PANTHER" id="PTHR12843:SF5">
    <property type="entry name" value="EEF1A LYSINE METHYLTRANSFERASE 2"/>
    <property type="match status" value="1"/>
</dbReference>
<evidence type="ECO:0000313" key="8">
    <source>
        <dbReference type="EMBL" id="KAJ3983887.1"/>
    </source>
</evidence>
<dbReference type="GO" id="GO:0032259">
    <property type="term" value="P:methylation"/>
    <property type="evidence" value="ECO:0007669"/>
    <property type="project" value="UniProtKB-KW"/>
</dbReference>
<evidence type="ECO:0000256" key="4">
    <source>
        <dbReference type="ARBA" id="ARBA00022691"/>
    </source>
</evidence>
<dbReference type="EC" id="2.1.1.-" evidence="5"/>
<comment type="function">
    <text evidence="5">S-adenosyl-L-methionine-dependent protein-lysine N-methyltransferase that mono- and dimethylates elongation factor 1-alpha at 'Lys-316'. May play a role in intracellular transport.</text>
</comment>
<reference evidence="8" key="2">
    <citation type="submission" date="2022-08" db="EMBL/GenBank/DDBJ databases">
        <authorList>
            <consortium name="DOE Joint Genome Institute"/>
            <person name="Min B."/>
            <person name="Riley R."/>
            <person name="Sierra-Patev S."/>
            <person name="Naranjo-Ortiz M."/>
            <person name="Looney B."/>
            <person name="Konkel Z."/>
            <person name="Slot J.C."/>
            <person name="Sakamoto Y."/>
            <person name="Steenwyk J.L."/>
            <person name="Rokas A."/>
            <person name="Carro J."/>
            <person name="Camarero S."/>
            <person name="Ferreira P."/>
            <person name="Molpeceres G."/>
            <person name="Ruiz-Duenas F.J."/>
            <person name="Serrano A."/>
            <person name="Henrissat B."/>
            <person name="Drula E."/>
            <person name="Hughes K.W."/>
            <person name="Mata J.L."/>
            <person name="Ishikawa N.K."/>
            <person name="Vargas-Isla R."/>
            <person name="Ushijima S."/>
            <person name="Smith C.A."/>
            <person name="Ahrendt S."/>
            <person name="Andreopoulos W."/>
            <person name="He G."/>
            <person name="Labutti K."/>
            <person name="Lipzen A."/>
            <person name="Ng V."/>
            <person name="Sandor L."/>
            <person name="Barry K."/>
            <person name="Martinez A.T."/>
            <person name="Xiao Y."/>
            <person name="Gibbons J.G."/>
            <person name="Terashima K."/>
            <person name="Hibbett D.S."/>
            <person name="Grigoriev I.V."/>
        </authorList>
    </citation>
    <scope>NUCLEOTIDE SEQUENCE</scope>
    <source>
        <strain evidence="8">TFB7829</strain>
    </source>
</reference>
<dbReference type="EMBL" id="MU802007">
    <property type="protein sequence ID" value="KAJ3983887.1"/>
    <property type="molecule type" value="Genomic_DNA"/>
</dbReference>
<sequence>MNGTEFESSKLGSKEHWDSVYARELASFQEIGDEGEIWFGQESIDKIVQWASQYVPPCDHPTILELGSGNGTLLFFLVEEDYSPKRLCGIDYSSAAVELARSIAHQRGAQDILFHTCDFLLQDPPFISEEQERSGRMDNWDLLLDKGTYDAMALGEKDALGRSPVFLYPSRAARLIKPGGFFLITCEALSFNQKLQTPTSTACNFTEEELKTNFVTQESGLVYHSSIKYPTFTFGGHSGTKYSSLAFQKATQ</sequence>
<dbReference type="Proteomes" id="UP001142393">
    <property type="component" value="Unassembled WGS sequence"/>
</dbReference>
<evidence type="ECO:0000256" key="2">
    <source>
        <dbReference type="ARBA" id="ARBA00022603"/>
    </source>
</evidence>
<dbReference type="InterPro" id="IPR026635">
    <property type="entry name" value="Efm4/METTL10"/>
</dbReference>
<keyword evidence="4 5" id="KW-0949">S-adenosyl-L-methionine</keyword>
<evidence type="ECO:0000256" key="1">
    <source>
        <dbReference type="ARBA" id="ARBA00022490"/>
    </source>
</evidence>
<dbReference type="AlphaFoldDB" id="A0A9W8P0J4"/>
<keyword evidence="2 5" id="KW-0489">Methyltransferase</keyword>
<evidence type="ECO:0000259" key="6">
    <source>
        <dbReference type="Pfam" id="PF13847"/>
    </source>
</evidence>
<reference evidence="7" key="1">
    <citation type="submission" date="2022-08" db="EMBL/GenBank/DDBJ databases">
        <authorList>
            <consortium name="DOE Joint Genome Institute"/>
            <person name="Min B."/>
            <person name="Sierra-Patev S."/>
            <person name="Naranjo-Ortiz M."/>
            <person name="Looney B."/>
            <person name="Konkel Z."/>
            <person name="Slot J.C."/>
            <person name="Sakamoto Y."/>
            <person name="Steenwyk J.L."/>
            <person name="Rokas A."/>
            <person name="Carro J."/>
            <person name="Camarero S."/>
            <person name="Ferreira P."/>
            <person name="Molpeceres G."/>
            <person name="Ruiz-duenas F.J."/>
            <person name="Serrano A."/>
            <person name="Henrissat B."/>
            <person name="Drula E."/>
            <person name="Hughes K.W."/>
            <person name="Mata J.L."/>
            <person name="Ishikawa N.K."/>
            <person name="Vargas-Isla R."/>
            <person name="Ushijima S."/>
            <person name="Smith C.A."/>
            <person name="Ahrendt S."/>
            <person name="Andreopoulos W."/>
            <person name="He G."/>
            <person name="LaButti K."/>
            <person name="Lipzen A."/>
            <person name="Ng V."/>
            <person name="Riley R."/>
            <person name="Sandor L."/>
            <person name="Barry K."/>
            <person name="Martinez A.T."/>
            <person name="Xiao Y."/>
            <person name="Gibbons J.G."/>
            <person name="Terashima K."/>
            <person name="Hibbett D.S."/>
            <person name="Grigoriev I.V."/>
        </authorList>
    </citation>
    <scope>NUCLEOTIDE SEQUENCE</scope>
    <source>
        <strain evidence="7">TFB7810</strain>
    </source>
</reference>
<protein>
    <recommendedName>
        <fullName evidence="5">Protein-lysine N-methyltransferase EFM4</fullName>
        <ecNumber evidence="5">2.1.1.-</ecNumber>
    </recommendedName>
    <alternativeName>
        <fullName evidence="5">Elongation factor methyltransferase 4</fullName>
    </alternativeName>
</protein>
<keyword evidence="3 5" id="KW-0808">Transferase</keyword>
<dbReference type="GO" id="GO:0005737">
    <property type="term" value="C:cytoplasm"/>
    <property type="evidence" value="ECO:0007669"/>
    <property type="project" value="UniProtKB-SubCell"/>
</dbReference>
<dbReference type="GO" id="GO:0016279">
    <property type="term" value="F:protein-lysine N-methyltransferase activity"/>
    <property type="evidence" value="ECO:0007669"/>
    <property type="project" value="UniProtKB-UniRule"/>
</dbReference>
<dbReference type="InterPro" id="IPR029063">
    <property type="entry name" value="SAM-dependent_MTases_sf"/>
</dbReference>
<evidence type="ECO:0000313" key="7">
    <source>
        <dbReference type="EMBL" id="KAJ3744457.1"/>
    </source>
</evidence>
<keyword evidence="9" id="KW-1185">Reference proteome</keyword>
<feature type="domain" description="Methyltransferase" evidence="6">
    <location>
        <begin position="62"/>
        <end position="188"/>
    </location>
</feature>
<dbReference type="Proteomes" id="UP001163850">
    <property type="component" value="Unassembled WGS sequence"/>
</dbReference>
<dbReference type="GO" id="GO:0016192">
    <property type="term" value="P:vesicle-mediated transport"/>
    <property type="evidence" value="ECO:0007669"/>
    <property type="project" value="UniProtKB-UniRule"/>
</dbReference>
<evidence type="ECO:0000313" key="9">
    <source>
        <dbReference type="Proteomes" id="UP001142393"/>
    </source>
</evidence>
<dbReference type="InterPro" id="IPR025714">
    <property type="entry name" value="Methyltranfer_dom"/>
</dbReference>
<keyword evidence="5" id="KW-0813">Transport</keyword>